<keyword evidence="3" id="KW-1185">Reference proteome</keyword>
<dbReference type="InterPro" id="IPR019734">
    <property type="entry name" value="TPR_rpt"/>
</dbReference>
<name>A0A0K9PUX9_ZOSMR</name>
<evidence type="ECO:0000313" key="2">
    <source>
        <dbReference type="EMBL" id="KMZ72057.1"/>
    </source>
</evidence>
<dbReference type="STRING" id="29655.A0A0K9PUX9"/>
<dbReference type="SUPFAM" id="SSF48452">
    <property type="entry name" value="TPR-like"/>
    <property type="match status" value="1"/>
</dbReference>
<dbReference type="InterPro" id="IPR011990">
    <property type="entry name" value="TPR-like_helical_dom_sf"/>
</dbReference>
<reference evidence="3" key="1">
    <citation type="journal article" date="2016" name="Nature">
        <title>The genome of the seagrass Zostera marina reveals angiosperm adaptation to the sea.</title>
        <authorList>
            <person name="Olsen J.L."/>
            <person name="Rouze P."/>
            <person name="Verhelst B."/>
            <person name="Lin Y.-C."/>
            <person name="Bayer T."/>
            <person name="Collen J."/>
            <person name="Dattolo E."/>
            <person name="De Paoli E."/>
            <person name="Dittami S."/>
            <person name="Maumus F."/>
            <person name="Michel G."/>
            <person name="Kersting A."/>
            <person name="Lauritano C."/>
            <person name="Lohaus R."/>
            <person name="Toepel M."/>
            <person name="Tonon T."/>
            <person name="Vanneste K."/>
            <person name="Amirebrahimi M."/>
            <person name="Brakel J."/>
            <person name="Bostroem C."/>
            <person name="Chovatia M."/>
            <person name="Grimwood J."/>
            <person name="Jenkins J.W."/>
            <person name="Jueterbock A."/>
            <person name="Mraz A."/>
            <person name="Stam W.T."/>
            <person name="Tice H."/>
            <person name="Bornberg-Bauer E."/>
            <person name="Green P.J."/>
            <person name="Pearson G.A."/>
            <person name="Procaccini G."/>
            <person name="Duarte C.M."/>
            <person name="Schmutz J."/>
            <person name="Reusch T.B.H."/>
            <person name="Van de Peer Y."/>
        </authorList>
    </citation>
    <scope>NUCLEOTIDE SEQUENCE [LARGE SCALE GENOMIC DNA]</scope>
    <source>
        <strain evidence="3">cv. Finnish</strain>
    </source>
</reference>
<dbReference type="PROSITE" id="PS50005">
    <property type="entry name" value="TPR"/>
    <property type="match status" value="1"/>
</dbReference>
<sequence length="664" mass="75110">METSSLHVEEEDLQKITELGRNEFQRGNTQFALHIFNRIDLAGVTPKLKMSLDRRTADFKYGLFSYSASLMSVEDISSIFEAIFLKAKSLEKLGNHKEAAVECNSAVDIVQSALPNGIPRDFGSDCELQEKIRNMVELLPELWKLAGCFNETMTAYRKALLYPWNINIETTAKIQKEFAVFLLYSGSDHHTVNKSLEYHLKLDRGSFIPRNNTEEACLLLMLLLENFILKKSNMDWDPSIIDHLTYALSISGDLKYLAALVKRLLLPGLMKRKEGQYTLALCYFGDGHDAIALDLLRNNPKSLKALLLASKICSENKNYAEEGVSLSRTALCNLQQCSRCDQMECVANCLLGVSLSNNAKFTTSNYSERSAKQDESLEVLEKAKKTMKNNDVNIVYNLSLENAEHRNLDSALKYAKWLRRFEGESNLRSWILFIRILCAQKRLVDAHIIVNTALDQTEDFDQGNLLQIKAKIEISQGQVKNAVETYARLLSILKLKSKTPQIGRKLSKEKNDNRKLKTETWNGLANIYTKMAMWNDAEICLSKSKAIDSFSASLWHAIGKLYKAKGLLKEAKRAYEIALDINPNHVDSLLSTAVVLKQLGDQPFTFIKRFLTDALNIDRTNHDVWFQLGLLLKDEGGGQSFVEAINSFHVAAVLHETSPIEPFK</sequence>
<dbReference type="SMART" id="SM00028">
    <property type="entry name" value="TPR"/>
    <property type="match status" value="3"/>
</dbReference>
<dbReference type="AlphaFoldDB" id="A0A0K9PUX9"/>
<feature type="repeat" description="TPR" evidence="1">
    <location>
        <begin position="552"/>
        <end position="585"/>
    </location>
</feature>
<gene>
    <name evidence="2" type="ORF">ZOSMA_16G00210</name>
</gene>
<evidence type="ECO:0000313" key="3">
    <source>
        <dbReference type="Proteomes" id="UP000036987"/>
    </source>
</evidence>
<organism evidence="2 3">
    <name type="scientific">Zostera marina</name>
    <name type="common">Eelgrass</name>
    <dbReference type="NCBI Taxonomy" id="29655"/>
    <lineage>
        <taxon>Eukaryota</taxon>
        <taxon>Viridiplantae</taxon>
        <taxon>Streptophyta</taxon>
        <taxon>Embryophyta</taxon>
        <taxon>Tracheophyta</taxon>
        <taxon>Spermatophyta</taxon>
        <taxon>Magnoliopsida</taxon>
        <taxon>Liliopsida</taxon>
        <taxon>Zosteraceae</taxon>
        <taxon>Zostera</taxon>
    </lineage>
</organism>
<protein>
    <submittedName>
        <fullName evidence="2">Tetratricopeptide repeat protein 7B</fullName>
    </submittedName>
</protein>
<dbReference type="PANTHER" id="PTHR44102:SF1">
    <property type="entry name" value="OS10G0471400 PROTEIN"/>
    <property type="match status" value="1"/>
</dbReference>
<dbReference type="InterPro" id="IPR043376">
    <property type="entry name" value="NPG1-like"/>
</dbReference>
<dbReference type="EMBL" id="LFYR01000643">
    <property type="protein sequence ID" value="KMZ72057.1"/>
    <property type="molecule type" value="Genomic_DNA"/>
</dbReference>
<keyword evidence="1" id="KW-0802">TPR repeat</keyword>
<dbReference type="Gene3D" id="1.25.40.10">
    <property type="entry name" value="Tetratricopeptide repeat domain"/>
    <property type="match status" value="1"/>
</dbReference>
<accession>A0A0K9PUX9</accession>
<proteinExistence type="predicted"/>
<dbReference type="OrthoDB" id="29013at2759"/>
<dbReference type="Proteomes" id="UP000036987">
    <property type="component" value="Unassembled WGS sequence"/>
</dbReference>
<comment type="caution">
    <text evidence="2">The sequence shown here is derived from an EMBL/GenBank/DDBJ whole genome shotgun (WGS) entry which is preliminary data.</text>
</comment>
<dbReference type="Pfam" id="PF13181">
    <property type="entry name" value="TPR_8"/>
    <property type="match status" value="1"/>
</dbReference>
<evidence type="ECO:0000256" key="1">
    <source>
        <dbReference type="PROSITE-ProRule" id="PRU00339"/>
    </source>
</evidence>
<dbReference type="PANTHER" id="PTHR44102">
    <property type="entry name" value="PROTEIN NPG1"/>
    <property type="match status" value="1"/>
</dbReference>